<organism evidence="2 3">
    <name type="scientific">Amborella trichopoda</name>
    <dbReference type="NCBI Taxonomy" id="13333"/>
    <lineage>
        <taxon>Eukaryota</taxon>
        <taxon>Viridiplantae</taxon>
        <taxon>Streptophyta</taxon>
        <taxon>Embryophyta</taxon>
        <taxon>Tracheophyta</taxon>
        <taxon>Spermatophyta</taxon>
        <taxon>Magnoliopsida</taxon>
        <taxon>Amborellales</taxon>
        <taxon>Amborellaceae</taxon>
        <taxon>Amborella</taxon>
    </lineage>
</organism>
<dbReference type="Proteomes" id="UP000017836">
    <property type="component" value="Unassembled WGS sequence"/>
</dbReference>
<reference evidence="3" key="1">
    <citation type="journal article" date="2013" name="Science">
        <title>The Amborella genome and the evolution of flowering plants.</title>
        <authorList>
            <consortium name="Amborella Genome Project"/>
        </authorList>
    </citation>
    <scope>NUCLEOTIDE SEQUENCE [LARGE SCALE GENOMIC DNA]</scope>
</reference>
<dbReference type="EMBL" id="KI392979">
    <property type="protein sequence ID" value="ERN10097.1"/>
    <property type="molecule type" value="Genomic_DNA"/>
</dbReference>
<accession>W1PJC7</accession>
<gene>
    <name evidence="2" type="ORF">AMTR_s00013p00260780</name>
</gene>
<protein>
    <submittedName>
        <fullName evidence="2">Uncharacterized protein</fullName>
    </submittedName>
</protein>
<name>W1PJC7_AMBTC</name>
<feature type="compositionally biased region" description="Acidic residues" evidence="1">
    <location>
        <begin position="302"/>
        <end position="312"/>
    </location>
</feature>
<dbReference type="HOGENOM" id="CLU_892381_0_0_1"/>
<sequence length="312" mass="35536">MASPKFRRHLETHINPHLTAPILGSEEHYVNIPPPIAAKGESCRKRPTNSKSMSISFKDEEDWCLGYAERWSITGAHKTFIKEKQSMRSLRFLEISINLPITKEIWSFFSLSPSRFFSANIGRESKDQTFNVGNQRVVSIEYKDRTIDQSCKGIDRRLGGIDLIERLVGPLVQEDVLVETNASFYHYLEKFLKIDPRVSKGISGPFIKDLNELIEDEAADPTFAPIEKSKGKRVAMSPPTTRGRLARDLLSQKKRQERNPSPLEDEPAHIPLAKRKSPYPLGDQLEKDPAPRKSRKKFAPSVEEELTEDRPA</sequence>
<evidence type="ECO:0000313" key="2">
    <source>
        <dbReference type="EMBL" id="ERN10097.1"/>
    </source>
</evidence>
<evidence type="ECO:0000256" key="1">
    <source>
        <dbReference type="SAM" id="MobiDB-lite"/>
    </source>
</evidence>
<keyword evidence="3" id="KW-1185">Reference proteome</keyword>
<feature type="region of interest" description="Disordered" evidence="1">
    <location>
        <begin position="222"/>
        <end position="312"/>
    </location>
</feature>
<dbReference type="AlphaFoldDB" id="W1PJC7"/>
<proteinExistence type="predicted"/>
<evidence type="ECO:0000313" key="3">
    <source>
        <dbReference type="Proteomes" id="UP000017836"/>
    </source>
</evidence>
<dbReference type="Gramene" id="ERN10097">
    <property type="protein sequence ID" value="ERN10097"/>
    <property type="gene ID" value="AMTR_s00013p00260780"/>
</dbReference>